<evidence type="ECO:0000259" key="8">
    <source>
        <dbReference type="PROSITE" id="PS51186"/>
    </source>
</evidence>
<sequence length="168" mass="19046">MGLKNDERPIIIRKPQIGDGFHIHNLVQKCKPLDINSLYSYLLVCSHFDQTSVISVLNNEIVGYISAYINPNQNKTLFIWQVAVHPDMRGYGLASKMIMDILNRKQTKSVEFIETTVTPSNQASMSLFEKIASQLNANLKKSPLFTSDLFGKLNHEEELLLRIGPLTK</sequence>
<dbReference type="NCBIfam" id="TIGR02406">
    <property type="entry name" value="ectoine_EctA"/>
    <property type="match status" value="1"/>
</dbReference>
<dbReference type="InterPro" id="IPR016181">
    <property type="entry name" value="Acyl_CoA_acyltransferase"/>
</dbReference>
<dbReference type="RefSeq" id="WP_100904783.1">
    <property type="nucleotide sequence ID" value="NZ_CP017766.1"/>
</dbReference>
<dbReference type="UniPathway" id="UPA00067">
    <property type="reaction ID" value="UER00122"/>
</dbReference>
<comment type="pathway">
    <text evidence="1">Amine and polyamine biosynthesis; ectoine biosynthesis; L-ectoine from L-aspartate 4-semialdehyde: step 2/3.</text>
</comment>
<dbReference type="InterPro" id="IPR000182">
    <property type="entry name" value="GNAT_dom"/>
</dbReference>
<dbReference type="SUPFAM" id="SSF55729">
    <property type="entry name" value="Acyl-CoA N-acyltransferases (Nat)"/>
    <property type="match status" value="1"/>
</dbReference>
<evidence type="ECO:0000256" key="1">
    <source>
        <dbReference type="ARBA" id="ARBA00004978"/>
    </source>
</evidence>
<evidence type="ECO:0000256" key="2">
    <source>
        <dbReference type="ARBA" id="ARBA00010712"/>
    </source>
</evidence>
<keyword evidence="6" id="KW-0012">Acyltransferase</keyword>
<comment type="similarity">
    <text evidence="2">Belongs to the acetyltransferase family. EctA subfamily.</text>
</comment>
<gene>
    <name evidence="9" type="ORF">BK007_01425</name>
</gene>
<dbReference type="InterPro" id="IPR012772">
    <property type="entry name" value="Ectoine_EctA"/>
</dbReference>
<evidence type="ECO:0000256" key="5">
    <source>
        <dbReference type="ARBA" id="ARBA00022679"/>
    </source>
</evidence>
<dbReference type="EMBL" id="CP017766">
    <property type="protein sequence ID" value="AUB54806.1"/>
    <property type="molecule type" value="Genomic_DNA"/>
</dbReference>
<dbReference type="EC" id="2.3.1.178" evidence="3"/>
<evidence type="ECO:0000256" key="6">
    <source>
        <dbReference type="ARBA" id="ARBA00023315"/>
    </source>
</evidence>
<dbReference type="GeneID" id="35120211"/>
<comment type="catalytic activity">
    <reaction evidence="7">
        <text>L-2,4-diaminobutanoate + acetyl-CoA = (2S)-4-acetamido-2-aminobutanoate + CoA + H(+)</text>
        <dbReference type="Rhea" id="RHEA:16901"/>
        <dbReference type="ChEBI" id="CHEBI:15378"/>
        <dbReference type="ChEBI" id="CHEBI:57287"/>
        <dbReference type="ChEBI" id="CHEBI:57288"/>
        <dbReference type="ChEBI" id="CHEBI:58761"/>
        <dbReference type="ChEBI" id="CHEBI:58929"/>
        <dbReference type="EC" id="2.3.1.178"/>
    </reaction>
</comment>
<dbReference type="GO" id="GO:0033816">
    <property type="term" value="F:diaminobutyrate acetyltransferase activity"/>
    <property type="evidence" value="ECO:0007669"/>
    <property type="project" value="UniProtKB-EC"/>
</dbReference>
<proteinExistence type="inferred from homology"/>
<reference evidence="9 10" key="1">
    <citation type="submission" date="2016-10" db="EMBL/GenBank/DDBJ databases">
        <title>Comparative genomics between deep and shallow subseafloor isolates.</title>
        <authorList>
            <person name="Ishii S."/>
            <person name="Miller J.R."/>
            <person name="Sutton G."/>
            <person name="Suzuki S."/>
            <person name="Methe B."/>
            <person name="Inagaki F."/>
            <person name="Imachi H."/>
        </authorList>
    </citation>
    <scope>NUCLEOTIDE SEQUENCE [LARGE SCALE GENOMIC DNA]</scope>
    <source>
        <strain evidence="9 10">MO-MB1</strain>
    </source>
</reference>
<dbReference type="PROSITE" id="PS51186">
    <property type="entry name" value="GNAT"/>
    <property type="match status" value="1"/>
</dbReference>
<name>A0A2H4V9N2_9EURY</name>
<evidence type="ECO:0000256" key="7">
    <source>
        <dbReference type="ARBA" id="ARBA00048924"/>
    </source>
</evidence>
<dbReference type="AlphaFoldDB" id="A0A2H4V9N2"/>
<dbReference type="Proteomes" id="UP000232806">
    <property type="component" value="Chromosome"/>
</dbReference>
<evidence type="ECO:0000256" key="3">
    <source>
        <dbReference type="ARBA" id="ARBA00012355"/>
    </source>
</evidence>
<evidence type="ECO:0000256" key="4">
    <source>
        <dbReference type="ARBA" id="ARBA00017935"/>
    </source>
</evidence>
<dbReference type="OrthoDB" id="43754at2157"/>
<dbReference type="Pfam" id="PF00583">
    <property type="entry name" value="Acetyltransf_1"/>
    <property type="match status" value="1"/>
</dbReference>
<protein>
    <recommendedName>
        <fullName evidence="4">L-2,4-diaminobutyric acid acetyltransferase</fullName>
        <ecNumber evidence="3">2.3.1.178</ecNumber>
    </recommendedName>
</protein>
<organism evidence="9 10">
    <name type="scientific">Methanobacterium subterraneum</name>
    <dbReference type="NCBI Taxonomy" id="59277"/>
    <lineage>
        <taxon>Archaea</taxon>
        <taxon>Methanobacteriati</taxon>
        <taxon>Methanobacteriota</taxon>
        <taxon>Methanomada group</taxon>
        <taxon>Methanobacteria</taxon>
        <taxon>Methanobacteriales</taxon>
        <taxon>Methanobacteriaceae</taxon>
        <taxon>Methanobacterium</taxon>
    </lineage>
</organism>
<evidence type="ECO:0000313" key="9">
    <source>
        <dbReference type="EMBL" id="AUB54806.1"/>
    </source>
</evidence>
<keyword evidence="5 9" id="KW-0808">Transferase</keyword>
<evidence type="ECO:0000313" key="10">
    <source>
        <dbReference type="Proteomes" id="UP000232806"/>
    </source>
</evidence>
<accession>A0A2H4V9N2</accession>
<dbReference type="GO" id="GO:0019491">
    <property type="term" value="P:ectoine biosynthetic process"/>
    <property type="evidence" value="ECO:0007669"/>
    <property type="project" value="UniProtKB-UniPathway"/>
</dbReference>
<feature type="domain" description="N-acetyltransferase" evidence="8">
    <location>
        <begin position="10"/>
        <end position="168"/>
    </location>
</feature>
<dbReference type="CDD" id="cd04301">
    <property type="entry name" value="NAT_SF"/>
    <property type="match status" value="1"/>
</dbReference>
<dbReference type="Gene3D" id="3.40.630.30">
    <property type="match status" value="1"/>
</dbReference>